<accession>A0AAE0H6Y5</accession>
<gene>
    <name evidence="1" type="ORF">CYMTET_2493</name>
</gene>
<dbReference type="AlphaFoldDB" id="A0AAE0H6Y5"/>
<evidence type="ECO:0000313" key="1">
    <source>
        <dbReference type="EMBL" id="KAK3290091.1"/>
    </source>
</evidence>
<sequence length="207" mass="22174">MFGRRTHPLLGSTTPGGHFRFETALFNDTSSGMASKFKKQQRQKRYAESGIVFTSAYLDQVERLTASALVSFKAELAGFTKLTSTFKELEKHKVLLTSLLSLADAQCPHEDFLTALDVHWRLLLLSLAASAPADSVSADAAPASVPEHRAGLPRDAAVLHSLHRVCHPGSGPAARGAGVGQLRVLLGGRGVHYQLLPLRVSAAAMHG</sequence>
<dbReference type="EMBL" id="LGRX02000002">
    <property type="protein sequence ID" value="KAK3290091.1"/>
    <property type="molecule type" value="Genomic_DNA"/>
</dbReference>
<comment type="caution">
    <text evidence="1">The sequence shown here is derived from an EMBL/GenBank/DDBJ whole genome shotgun (WGS) entry which is preliminary data.</text>
</comment>
<name>A0AAE0H6Y5_9CHLO</name>
<protein>
    <submittedName>
        <fullName evidence="1">Uncharacterized protein</fullName>
    </submittedName>
</protein>
<organism evidence="1 2">
    <name type="scientific">Cymbomonas tetramitiformis</name>
    <dbReference type="NCBI Taxonomy" id="36881"/>
    <lineage>
        <taxon>Eukaryota</taxon>
        <taxon>Viridiplantae</taxon>
        <taxon>Chlorophyta</taxon>
        <taxon>Pyramimonadophyceae</taxon>
        <taxon>Pyramimonadales</taxon>
        <taxon>Pyramimonadaceae</taxon>
        <taxon>Cymbomonas</taxon>
    </lineage>
</organism>
<keyword evidence="2" id="KW-1185">Reference proteome</keyword>
<dbReference type="Proteomes" id="UP001190700">
    <property type="component" value="Unassembled WGS sequence"/>
</dbReference>
<reference evidence="1 2" key="1">
    <citation type="journal article" date="2015" name="Genome Biol. Evol.">
        <title>Comparative Genomics of a Bacterivorous Green Alga Reveals Evolutionary Causalities and Consequences of Phago-Mixotrophic Mode of Nutrition.</title>
        <authorList>
            <person name="Burns J.A."/>
            <person name="Paasch A."/>
            <person name="Narechania A."/>
            <person name="Kim E."/>
        </authorList>
    </citation>
    <scope>NUCLEOTIDE SEQUENCE [LARGE SCALE GENOMIC DNA]</scope>
    <source>
        <strain evidence="1 2">PLY_AMNH</strain>
    </source>
</reference>
<proteinExistence type="predicted"/>
<evidence type="ECO:0000313" key="2">
    <source>
        <dbReference type="Proteomes" id="UP001190700"/>
    </source>
</evidence>